<dbReference type="VEuPathDB" id="FungiDB:H257_11513"/>
<dbReference type="InterPro" id="IPR023214">
    <property type="entry name" value="HAD_sf"/>
</dbReference>
<evidence type="ECO:0000313" key="4">
    <source>
        <dbReference type="Proteomes" id="UP000285430"/>
    </source>
</evidence>
<dbReference type="GO" id="GO:0008962">
    <property type="term" value="F:phosphatidylglycerophosphatase activity"/>
    <property type="evidence" value="ECO:0007669"/>
    <property type="project" value="InterPro"/>
</dbReference>
<organism evidence="2 5">
    <name type="scientific">Aphanomyces astaci</name>
    <name type="common">Crayfish plague agent</name>
    <dbReference type="NCBI Taxonomy" id="112090"/>
    <lineage>
        <taxon>Eukaryota</taxon>
        <taxon>Sar</taxon>
        <taxon>Stramenopiles</taxon>
        <taxon>Oomycota</taxon>
        <taxon>Saprolegniomycetes</taxon>
        <taxon>Saprolegniales</taxon>
        <taxon>Verrucalvaceae</taxon>
        <taxon>Aphanomyces</taxon>
    </lineage>
</organism>
<dbReference type="Pfam" id="PF09419">
    <property type="entry name" value="PGP_phosphatase"/>
    <property type="match status" value="1"/>
</dbReference>
<protein>
    <submittedName>
        <fullName evidence="2">Uncharacterized protein</fullName>
    </submittedName>
</protein>
<dbReference type="SUPFAM" id="SSF56784">
    <property type="entry name" value="HAD-like"/>
    <property type="match status" value="1"/>
</dbReference>
<feature type="transmembrane region" description="Helical" evidence="1">
    <location>
        <begin position="283"/>
        <end position="305"/>
    </location>
</feature>
<dbReference type="InterPro" id="IPR027706">
    <property type="entry name" value="PGP_Pase"/>
</dbReference>
<evidence type="ECO:0000256" key="1">
    <source>
        <dbReference type="SAM" id="Phobius"/>
    </source>
</evidence>
<keyword evidence="1" id="KW-0812">Transmembrane</keyword>
<dbReference type="Proteomes" id="UP000285430">
    <property type="component" value="Unassembled WGS sequence"/>
</dbReference>
<feature type="transmembrane region" description="Helical" evidence="1">
    <location>
        <begin position="131"/>
        <end position="149"/>
    </location>
</feature>
<sequence>MKGLNLHGVSSFVHAVTRSPKLLIPHLSVKDLNDIPFAELHAMGFKGVVFDKDNTLTVPYARQIVPHVSVCIDQMQQVLQLRPDELIMVGDRYSTDVLFGNSNVMATVGGVAAFFLDLLVFYLSYSFTSRHWFFIFVGTFVMAVIDEVTKYIAYIGSVRREMKEQLSRECICWLMVRAAAGYSILLALVLVIYASLYGDESQLPLYIPFILLDIVNIVSCSAITGTWLYVRKHHKHATHHTVPTQLEDLCMDSVIGPAILLRYLYYMAAFAFVFMGDDPTTEIVVYIGINLVYAIFVGAMVALSFRFLKPAASSQATESDTRETYDRTGLEAAMVVFPDGSKA</sequence>
<evidence type="ECO:0000313" key="5">
    <source>
        <dbReference type="Proteomes" id="UP000285712"/>
    </source>
</evidence>
<evidence type="ECO:0000313" key="2">
    <source>
        <dbReference type="EMBL" id="RHY93387.1"/>
    </source>
</evidence>
<feature type="transmembrane region" description="Helical" evidence="1">
    <location>
        <begin position="104"/>
        <end position="125"/>
    </location>
</feature>
<feature type="transmembrane region" description="Helical" evidence="1">
    <location>
        <begin position="205"/>
        <end position="230"/>
    </location>
</feature>
<gene>
    <name evidence="2" type="ORF">DYB35_009155</name>
    <name evidence="3" type="ORF">DYB37_001724</name>
</gene>
<reference evidence="4 5" key="1">
    <citation type="submission" date="2018-08" db="EMBL/GenBank/DDBJ databases">
        <title>Aphanomyces genome sequencing and annotation.</title>
        <authorList>
            <person name="Minardi D."/>
            <person name="Oidtmann B."/>
            <person name="Van Der Giezen M."/>
            <person name="Studholme D.J."/>
        </authorList>
    </citation>
    <scope>NUCLEOTIDE SEQUENCE [LARGE SCALE GENOMIC DNA]</scope>
    <source>
        <strain evidence="3 4">Da</strain>
        <strain evidence="2 5">Sv</strain>
    </source>
</reference>
<dbReference type="Gene3D" id="3.40.50.1000">
    <property type="entry name" value="HAD superfamily/HAD-like"/>
    <property type="match status" value="1"/>
</dbReference>
<accession>A0A3R7A6B2</accession>
<proteinExistence type="predicted"/>
<dbReference type="InterPro" id="IPR036412">
    <property type="entry name" value="HAD-like_sf"/>
</dbReference>
<dbReference type="EMBL" id="QUTH01007913">
    <property type="protein sequence ID" value="RHZ03661.1"/>
    <property type="molecule type" value="Genomic_DNA"/>
</dbReference>
<keyword evidence="1" id="KW-1133">Transmembrane helix</keyword>
<dbReference type="EMBL" id="QUTG01003066">
    <property type="protein sequence ID" value="RHY93387.1"/>
    <property type="molecule type" value="Genomic_DNA"/>
</dbReference>
<name>A0A3R7A6B2_APHAT</name>
<dbReference type="Proteomes" id="UP000285712">
    <property type="component" value="Unassembled WGS sequence"/>
</dbReference>
<evidence type="ECO:0000313" key="3">
    <source>
        <dbReference type="EMBL" id="RHZ03661.1"/>
    </source>
</evidence>
<comment type="caution">
    <text evidence="2">The sequence shown here is derived from an EMBL/GenBank/DDBJ whole genome shotgun (WGS) entry which is preliminary data.</text>
</comment>
<keyword evidence="1" id="KW-0472">Membrane</keyword>
<feature type="transmembrane region" description="Helical" evidence="1">
    <location>
        <begin position="170"/>
        <end position="193"/>
    </location>
</feature>
<dbReference type="AlphaFoldDB" id="A0A3R7A6B2"/>
<feature type="transmembrane region" description="Helical" evidence="1">
    <location>
        <begin position="259"/>
        <end position="277"/>
    </location>
</feature>